<dbReference type="InterPro" id="IPR014764">
    <property type="entry name" value="DCN-prot"/>
</dbReference>
<dbReference type="Gene3D" id="1.10.238.200">
    <property type="entry name" value="Cullin, PONY binding domain"/>
    <property type="match status" value="1"/>
</dbReference>
<dbReference type="OrthoDB" id="27198at2759"/>
<sequence>MVNKLSKSAQLQRFCSVTNATTDEAQTYLKVHNNRLEAAIDAYLTDQTNLAHLPRLTAQQEKAVRAQLNALFDKYKGAYNPCLCMTDDDEPDLMASEGALAMLQDLGIDPASVAVLPLSYYLNAPTLGQFTRSDYTEGWLRLGVGATTQGPLTHDILLAQQKEAVARMMETFAQDGPVLPLYKTPSPPSKKGLYTTVYEYTFAFARGEGQKNLGLDMALAFWDLLMPYAPSYGANGSRASAGPPSFSPAQFEMWKRFLTEASQLRVISKDTWSQFLEFTREIDPAFSNHDFEAAWPSVIDEFVGWAQEQKKM</sequence>
<dbReference type="InterPro" id="IPR042460">
    <property type="entry name" value="DCN1-like_PONY"/>
</dbReference>
<evidence type="ECO:0000256" key="2">
    <source>
        <dbReference type="RuleBase" id="RU410713"/>
    </source>
</evidence>
<comment type="caution">
    <text evidence="4">The sequence shown here is derived from an EMBL/GenBank/DDBJ whole genome shotgun (WGS) entry which is preliminary data.</text>
</comment>
<dbReference type="GO" id="GO:0031624">
    <property type="term" value="F:ubiquitin conjugating enzyme binding"/>
    <property type="evidence" value="ECO:0007669"/>
    <property type="project" value="TreeGrafter"/>
</dbReference>
<dbReference type="STRING" id="77020.A0A0M8MVD1"/>
<dbReference type="Pfam" id="PF03556">
    <property type="entry name" value="Cullin_binding"/>
    <property type="match status" value="1"/>
</dbReference>
<evidence type="ECO:0000256" key="1">
    <source>
        <dbReference type="ARBA" id="ARBA00022786"/>
    </source>
</evidence>
<dbReference type="PANTHER" id="PTHR12281:SF31">
    <property type="entry name" value="DCN1-LIKE PROTEIN 3"/>
    <property type="match status" value="1"/>
</dbReference>
<dbReference type="GO" id="GO:0097602">
    <property type="term" value="F:cullin family protein binding"/>
    <property type="evidence" value="ECO:0007669"/>
    <property type="project" value="TreeGrafter"/>
</dbReference>
<keyword evidence="1" id="KW-0833">Ubl conjugation pathway</keyword>
<name>A0A0M8MVD1_9BASI</name>
<proteinExistence type="predicted"/>
<organism evidence="4 5">
    <name type="scientific">Malassezia pachydermatis</name>
    <dbReference type="NCBI Taxonomy" id="77020"/>
    <lineage>
        <taxon>Eukaryota</taxon>
        <taxon>Fungi</taxon>
        <taxon>Dikarya</taxon>
        <taxon>Basidiomycota</taxon>
        <taxon>Ustilaginomycotina</taxon>
        <taxon>Malasseziomycetes</taxon>
        <taxon>Malasseziales</taxon>
        <taxon>Malasseziaceae</taxon>
        <taxon>Malassezia</taxon>
    </lineage>
</organism>
<dbReference type="CDD" id="cd14273">
    <property type="entry name" value="UBA_TAP-C_like"/>
    <property type="match status" value="1"/>
</dbReference>
<dbReference type="PROSITE" id="PS51229">
    <property type="entry name" value="DCUN1"/>
    <property type="match status" value="1"/>
</dbReference>
<dbReference type="VEuPathDB" id="FungiDB:Malapachy_1097"/>
<comment type="function">
    <text evidence="2">Neddylation of cullins play an essential role in the regulation of SCF-type complexes activity.</text>
</comment>
<dbReference type="GO" id="GO:0032182">
    <property type="term" value="F:ubiquitin-like protein binding"/>
    <property type="evidence" value="ECO:0007669"/>
    <property type="project" value="TreeGrafter"/>
</dbReference>
<dbReference type="PANTHER" id="PTHR12281">
    <property type="entry name" value="RP42 RELATED"/>
    <property type="match status" value="1"/>
</dbReference>
<dbReference type="RefSeq" id="XP_017992726.1">
    <property type="nucleotide sequence ID" value="XM_018135607.1"/>
</dbReference>
<dbReference type="EMBL" id="LGAV01000003">
    <property type="protein sequence ID" value="KOS15094.1"/>
    <property type="molecule type" value="Genomic_DNA"/>
</dbReference>
<dbReference type="InterPro" id="IPR009060">
    <property type="entry name" value="UBA-like_sf"/>
</dbReference>
<dbReference type="InterPro" id="IPR005176">
    <property type="entry name" value="PONY_dom"/>
</dbReference>
<protein>
    <recommendedName>
        <fullName evidence="2">Defective in cullin neddylation protein</fullName>
    </recommendedName>
</protein>
<dbReference type="GeneID" id="28727482"/>
<feature type="domain" description="DCUN1" evidence="3">
    <location>
        <begin position="63"/>
        <end position="307"/>
    </location>
</feature>
<dbReference type="SUPFAM" id="SSF46934">
    <property type="entry name" value="UBA-like"/>
    <property type="match status" value="1"/>
</dbReference>
<dbReference type="GO" id="GO:0045116">
    <property type="term" value="P:protein neddylation"/>
    <property type="evidence" value="ECO:0007669"/>
    <property type="project" value="TreeGrafter"/>
</dbReference>
<dbReference type="Pfam" id="PF14555">
    <property type="entry name" value="UBA_4"/>
    <property type="match status" value="1"/>
</dbReference>
<dbReference type="Gene3D" id="1.10.238.10">
    <property type="entry name" value="EF-hand"/>
    <property type="match status" value="1"/>
</dbReference>
<reference evidence="4 5" key="1">
    <citation type="submission" date="2015-07" db="EMBL/GenBank/DDBJ databases">
        <title>Draft Genome Sequence of Malassezia furfur CBS1878 and Malassezia pachydermatis CBS1879.</title>
        <authorList>
            <person name="Triana S."/>
            <person name="Ohm R."/>
            <person name="Gonzalez A."/>
            <person name="DeCock H."/>
            <person name="Restrepo S."/>
            <person name="Celis A."/>
        </authorList>
    </citation>
    <scope>NUCLEOTIDE SEQUENCE [LARGE SCALE GENOMIC DNA]</scope>
    <source>
        <strain evidence="4 5">CBS 1879</strain>
    </source>
</reference>
<dbReference type="AlphaFoldDB" id="A0A0M8MVD1"/>
<evidence type="ECO:0000313" key="5">
    <source>
        <dbReference type="Proteomes" id="UP000037751"/>
    </source>
</evidence>
<dbReference type="Gene3D" id="1.10.8.10">
    <property type="entry name" value="DNA helicase RuvA subunit, C-terminal domain"/>
    <property type="match status" value="1"/>
</dbReference>
<accession>A0A0M8MVD1</accession>
<keyword evidence="5" id="KW-1185">Reference proteome</keyword>
<dbReference type="Proteomes" id="UP000037751">
    <property type="component" value="Unassembled WGS sequence"/>
</dbReference>
<dbReference type="GO" id="GO:0000151">
    <property type="term" value="C:ubiquitin ligase complex"/>
    <property type="evidence" value="ECO:0007669"/>
    <property type="project" value="TreeGrafter"/>
</dbReference>
<evidence type="ECO:0000313" key="4">
    <source>
        <dbReference type="EMBL" id="KOS15094.1"/>
    </source>
</evidence>
<evidence type="ECO:0000259" key="3">
    <source>
        <dbReference type="PROSITE" id="PS51229"/>
    </source>
</evidence>
<gene>
    <name evidence="4" type="ORF">Malapachy_1097</name>
</gene>